<evidence type="ECO:0000256" key="1">
    <source>
        <dbReference type="ARBA" id="ARBA00000085"/>
    </source>
</evidence>
<feature type="domain" description="Cyclic nucleotide-binding" evidence="5">
    <location>
        <begin position="12"/>
        <end position="73"/>
    </location>
</feature>
<dbReference type="PROSITE" id="PS50109">
    <property type="entry name" value="HIS_KIN"/>
    <property type="match status" value="1"/>
</dbReference>
<proteinExistence type="predicted"/>
<keyword evidence="7" id="KW-0547">Nucleotide-binding</keyword>
<keyword evidence="4" id="KW-0902">Two-component regulatory system</keyword>
<dbReference type="CDD" id="cd00038">
    <property type="entry name" value="CAP_ED"/>
    <property type="match status" value="1"/>
</dbReference>
<dbReference type="EC" id="2.7.13.3" evidence="2"/>
<dbReference type="SUPFAM" id="SSF51206">
    <property type="entry name" value="cAMP-binding domain-like"/>
    <property type="match status" value="1"/>
</dbReference>
<dbReference type="RefSeq" id="WP_386052775.1">
    <property type="nucleotide sequence ID" value="NZ_JBHTKH010000006.1"/>
</dbReference>
<evidence type="ECO:0000256" key="4">
    <source>
        <dbReference type="ARBA" id="ARBA00023012"/>
    </source>
</evidence>
<dbReference type="SMART" id="SM00100">
    <property type="entry name" value="cNMP"/>
    <property type="match status" value="1"/>
</dbReference>
<dbReference type="InterPro" id="IPR014710">
    <property type="entry name" value="RmlC-like_jellyroll"/>
</dbReference>
<dbReference type="InterPro" id="IPR036890">
    <property type="entry name" value="HATPase_C_sf"/>
</dbReference>
<dbReference type="PRINTS" id="PR00344">
    <property type="entry name" value="BCTRLSENSOR"/>
</dbReference>
<dbReference type="PROSITE" id="PS50042">
    <property type="entry name" value="CNMP_BINDING_3"/>
    <property type="match status" value="1"/>
</dbReference>
<keyword evidence="8" id="KW-1185">Reference proteome</keyword>
<dbReference type="Pfam" id="PF00027">
    <property type="entry name" value="cNMP_binding"/>
    <property type="match status" value="1"/>
</dbReference>
<evidence type="ECO:0000259" key="5">
    <source>
        <dbReference type="PROSITE" id="PS50042"/>
    </source>
</evidence>
<dbReference type="Proteomes" id="UP001597046">
    <property type="component" value="Unassembled WGS sequence"/>
</dbReference>
<organism evidence="7 8">
    <name type="scientific">Terrabacter terrigena</name>
    <dbReference type="NCBI Taxonomy" id="574718"/>
    <lineage>
        <taxon>Bacteria</taxon>
        <taxon>Bacillati</taxon>
        <taxon>Actinomycetota</taxon>
        <taxon>Actinomycetes</taxon>
        <taxon>Micrococcales</taxon>
        <taxon>Intrasporangiaceae</taxon>
        <taxon>Terrabacter</taxon>
    </lineage>
</organism>
<dbReference type="Gene3D" id="3.30.565.10">
    <property type="entry name" value="Histidine kinase-like ATPase, C-terminal domain"/>
    <property type="match status" value="1"/>
</dbReference>
<dbReference type="InterPro" id="IPR000595">
    <property type="entry name" value="cNMP-bd_dom"/>
</dbReference>
<sequence length="466" mass="49877">MLVLADLRTVSLFDGLRDDQLAELLAVGDEVTVVPGDVLFHEGDPADHWWALVDGALDLSRHIGREDVTVGRMDVPGRWAGGFRAWDEHGVYLATARGVAAGRMLRVPAESLRDLADRWFPFAAHLVAGLYGTARSIEATARQRSGLVTLGTLAAGLAHEINNPAAASARSAAELERACDGLLEALRHMAVRGLTAEAFESLDSLRRGLAPPSALADPLETADREEELGDWLERAGVERSWDLAAPLVSAGADVDWLERAAATVPPDALGASLEWVARTIDVSSLLAEVRESTRRVSELVAGIKTYSQMDRASHQRVDVREGIESTLLVMGPRLRPGVTVVRDWGSDVPLVDGMPGELNQVWTNLVDNAVDAMDGTGTLTVRTRAAGDAVVVEVADSGAGMSPEVQQRAFEAFFTTKGVGRGTGLGLDVAHRIIVDRHGGSIEIESQPGDTRFRVRLPVSRAPGTP</sequence>
<dbReference type="PANTHER" id="PTHR43065:SF48">
    <property type="entry name" value="HISTIDINE KINASE"/>
    <property type="match status" value="1"/>
</dbReference>
<dbReference type="EMBL" id="JBHTKH010000006">
    <property type="protein sequence ID" value="MFD1054871.1"/>
    <property type="molecule type" value="Genomic_DNA"/>
</dbReference>
<dbReference type="GO" id="GO:0005524">
    <property type="term" value="F:ATP binding"/>
    <property type="evidence" value="ECO:0007669"/>
    <property type="project" value="UniProtKB-KW"/>
</dbReference>
<dbReference type="InterPro" id="IPR003594">
    <property type="entry name" value="HATPase_dom"/>
</dbReference>
<evidence type="ECO:0000313" key="8">
    <source>
        <dbReference type="Proteomes" id="UP001597046"/>
    </source>
</evidence>
<dbReference type="InterPro" id="IPR005467">
    <property type="entry name" value="His_kinase_dom"/>
</dbReference>
<feature type="domain" description="Histidine kinase" evidence="6">
    <location>
        <begin position="289"/>
        <end position="461"/>
    </location>
</feature>
<gene>
    <name evidence="7" type="ORF">ACFQ2V_11190</name>
</gene>
<dbReference type="Gene3D" id="2.60.120.10">
    <property type="entry name" value="Jelly Rolls"/>
    <property type="match status" value="1"/>
</dbReference>
<evidence type="ECO:0000256" key="2">
    <source>
        <dbReference type="ARBA" id="ARBA00012438"/>
    </source>
</evidence>
<evidence type="ECO:0000259" key="6">
    <source>
        <dbReference type="PROSITE" id="PS50109"/>
    </source>
</evidence>
<dbReference type="SMART" id="SM00387">
    <property type="entry name" value="HATPase_c"/>
    <property type="match status" value="1"/>
</dbReference>
<dbReference type="Gene3D" id="1.10.287.130">
    <property type="match status" value="1"/>
</dbReference>
<dbReference type="InterPro" id="IPR018490">
    <property type="entry name" value="cNMP-bd_dom_sf"/>
</dbReference>
<keyword evidence="3" id="KW-0808">Transferase</keyword>
<accession>A0ABW3MWE0</accession>
<comment type="caution">
    <text evidence="7">The sequence shown here is derived from an EMBL/GenBank/DDBJ whole genome shotgun (WGS) entry which is preliminary data.</text>
</comment>
<evidence type="ECO:0000313" key="7">
    <source>
        <dbReference type="EMBL" id="MFD1054871.1"/>
    </source>
</evidence>
<dbReference type="InterPro" id="IPR004358">
    <property type="entry name" value="Sig_transdc_His_kin-like_C"/>
</dbReference>
<dbReference type="SUPFAM" id="SSF55874">
    <property type="entry name" value="ATPase domain of HSP90 chaperone/DNA topoisomerase II/histidine kinase"/>
    <property type="match status" value="1"/>
</dbReference>
<name>A0ABW3MWE0_9MICO</name>
<keyword evidence="3" id="KW-0418">Kinase</keyword>
<comment type="catalytic activity">
    <reaction evidence="1">
        <text>ATP + protein L-histidine = ADP + protein N-phospho-L-histidine.</text>
        <dbReference type="EC" id="2.7.13.3"/>
    </reaction>
</comment>
<evidence type="ECO:0000256" key="3">
    <source>
        <dbReference type="ARBA" id="ARBA00022777"/>
    </source>
</evidence>
<reference evidence="8" key="1">
    <citation type="journal article" date="2019" name="Int. J. Syst. Evol. Microbiol.">
        <title>The Global Catalogue of Microorganisms (GCM) 10K type strain sequencing project: providing services to taxonomists for standard genome sequencing and annotation.</title>
        <authorList>
            <consortium name="The Broad Institute Genomics Platform"/>
            <consortium name="The Broad Institute Genome Sequencing Center for Infectious Disease"/>
            <person name="Wu L."/>
            <person name="Ma J."/>
        </authorList>
    </citation>
    <scope>NUCLEOTIDE SEQUENCE [LARGE SCALE GENOMIC DNA]</scope>
    <source>
        <strain evidence="8">CCUG 57508</strain>
    </source>
</reference>
<dbReference type="PANTHER" id="PTHR43065">
    <property type="entry name" value="SENSOR HISTIDINE KINASE"/>
    <property type="match status" value="1"/>
</dbReference>
<dbReference type="Pfam" id="PF02518">
    <property type="entry name" value="HATPase_c"/>
    <property type="match status" value="1"/>
</dbReference>
<protein>
    <recommendedName>
        <fullName evidence="2">histidine kinase</fullName>
        <ecNumber evidence="2">2.7.13.3</ecNumber>
    </recommendedName>
</protein>
<keyword evidence="7" id="KW-0067">ATP-binding</keyword>